<name>A0AAW1ICX7_POPJA</name>
<comment type="caution">
    <text evidence="2">The sequence shown here is derived from an EMBL/GenBank/DDBJ whole genome shotgun (WGS) entry which is preliminary data.</text>
</comment>
<dbReference type="EMBL" id="JASPKY010000650">
    <property type="protein sequence ID" value="KAK9687322.1"/>
    <property type="molecule type" value="Genomic_DNA"/>
</dbReference>
<protein>
    <recommendedName>
        <fullName evidence="4">Reverse transcriptase Ty1/copia-type domain-containing protein</fullName>
    </recommendedName>
</protein>
<evidence type="ECO:0000256" key="1">
    <source>
        <dbReference type="SAM" id="MobiDB-lite"/>
    </source>
</evidence>
<dbReference type="AlphaFoldDB" id="A0AAW1ICX7"/>
<dbReference type="GO" id="GO:0071897">
    <property type="term" value="P:DNA biosynthetic process"/>
    <property type="evidence" value="ECO:0007669"/>
    <property type="project" value="UniProtKB-ARBA"/>
</dbReference>
<reference evidence="2 3" key="1">
    <citation type="journal article" date="2024" name="BMC Genomics">
        <title>De novo assembly and annotation of Popillia japonica's genome with initial clues to its potential as an invasive pest.</title>
        <authorList>
            <person name="Cucini C."/>
            <person name="Boschi S."/>
            <person name="Funari R."/>
            <person name="Cardaioli E."/>
            <person name="Iannotti N."/>
            <person name="Marturano G."/>
            <person name="Paoli F."/>
            <person name="Bruttini M."/>
            <person name="Carapelli A."/>
            <person name="Frati F."/>
            <person name="Nardi F."/>
        </authorList>
    </citation>
    <scope>NUCLEOTIDE SEQUENCE [LARGE SCALE GENOMIC DNA]</scope>
    <source>
        <strain evidence="2">DMR45628</strain>
    </source>
</reference>
<organism evidence="2 3">
    <name type="scientific">Popillia japonica</name>
    <name type="common">Japanese beetle</name>
    <dbReference type="NCBI Taxonomy" id="7064"/>
    <lineage>
        <taxon>Eukaryota</taxon>
        <taxon>Metazoa</taxon>
        <taxon>Ecdysozoa</taxon>
        <taxon>Arthropoda</taxon>
        <taxon>Hexapoda</taxon>
        <taxon>Insecta</taxon>
        <taxon>Pterygota</taxon>
        <taxon>Neoptera</taxon>
        <taxon>Endopterygota</taxon>
        <taxon>Coleoptera</taxon>
        <taxon>Polyphaga</taxon>
        <taxon>Scarabaeiformia</taxon>
        <taxon>Scarabaeidae</taxon>
        <taxon>Rutelinae</taxon>
        <taxon>Popillia</taxon>
    </lineage>
</organism>
<evidence type="ECO:0000313" key="3">
    <source>
        <dbReference type="Proteomes" id="UP001458880"/>
    </source>
</evidence>
<accession>A0AAW1ICX7</accession>
<proteinExistence type="predicted"/>
<gene>
    <name evidence="2" type="ORF">QE152_g36532</name>
</gene>
<evidence type="ECO:0008006" key="4">
    <source>
        <dbReference type="Google" id="ProtNLM"/>
    </source>
</evidence>
<dbReference type="InterPro" id="IPR043502">
    <property type="entry name" value="DNA/RNA_pol_sf"/>
</dbReference>
<evidence type="ECO:0000313" key="2">
    <source>
        <dbReference type="EMBL" id="KAK9687322.1"/>
    </source>
</evidence>
<dbReference type="Proteomes" id="UP001458880">
    <property type="component" value="Unassembled WGS sequence"/>
</dbReference>
<feature type="region of interest" description="Disordered" evidence="1">
    <location>
        <begin position="41"/>
        <end position="83"/>
    </location>
</feature>
<sequence length="104" mass="12509">MVKLGYKRTKIDNCLYKRIHNNVKGYLLIYVDDLILTANTDEEGKKTPMEKDLKLNDQTEEETQKKTPMEKDLKLNDQTEEETQNDYRQLIGCLMYLRHRWKKI</sequence>
<keyword evidence="3" id="KW-1185">Reference proteome</keyword>
<feature type="compositionally biased region" description="Basic and acidic residues" evidence="1">
    <location>
        <begin position="42"/>
        <end position="77"/>
    </location>
</feature>
<dbReference type="SUPFAM" id="SSF56672">
    <property type="entry name" value="DNA/RNA polymerases"/>
    <property type="match status" value="1"/>
</dbReference>